<feature type="domain" description="PD-(D/E)XK nuclease-like" evidence="1">
    <location>
        <begin position="12"/>
        <end position="82"/>
    </location>
</feature>
<organism evidence="2 3">
    <name type="scientific">Lasiosphaeria ovina</name>
    <dbReference type="NCBI Taxonomy" id="92902"/>
    <lineage>
        <taxon>Eukaryota</taxon>
        <taxon>Fungi</taxon>
        <taxon>Dikarya</taxon>
        <taxon>Ascomycota</taxon>
        <taxon>Pezizomycotina</taxon>
        <taxon>Sordariomycetes</taxon>
        <taxon>Sordariomycetidae</taxon>
        <taxon>Sordariales</taxon>
        <taxon>Lasiosphaeriaceae</taxon>
        <taxon>Lasiosphaeria</taxon>
    </lineage>
</organism>
<evidence type="ECO:0000313" key="3">
    <source>
        <dbReference type="Proteomes" id="UP001287356"/>
    </source>
</evidence>
<reference evidence="2" key="2">
    <citation type="submission" date="2023-06" db="EMBL/GenBank/DDBJ databases">
        <authorList>
            <consortium name="Lawrence Berkeley National Laboratory"/>
            <person name="Haridas S."/>
            <person name="Hensen N."/>
            <person name="Bonometti L."/>
            <person name="Westerberg I."/>
            <person name="Brannstrom I.O."/>
            <person name="Guillou S."/>
            <person name="Cros-Aarteil S."/>
            <person name="Calhoun S."/>
            <person name="Kuo A."/>
            <person name="Mondo S."/>
            <person name="Pangilinan J."/>
            <person name="Riley R."/>
            <person name="Labutti K."/>
            <person name="Andreopoulos B."/>
            <person name="Lipzen A."/>
            <person name="Chen C."/>
            <person name="Yanf M."/>
            <person name="Daum C."/>
            <person name="Ng V."/>
            <person name="Clum A."/>
            <person name="Steindorff A."/>
            <person name="Ohm R."/>
            <person name="Martin F."/>
            <person name="Silar P."/>
            <person name="Natvig D."/>
            <person name="Lalanne C."/>
            <person name="Gautier V."/>
            <person name="Ament-Velasquez S.L."/>
            <person name="Kruys A."/>
            <person name="Hutchinson M.I."/>
            <person name="Powell A.J."/>
            <person name="Barry K."/>
            <person name="Miller A.N."/>
            <person name="Grigoriev I.V."/>
            <person name="Debuchy R."/>
            <person name="Gladieux P."/>
            <person name="Thoren M.H."/>
            <person name="Johannesson H."/>
        </authorList>
    </citation>
    <scope>NUCLEOTIDE SEQUENCE</scope>
    <source>
        <strain evidence="2">CBS 958.72</strain>
    </source>
</reference>
<dbReference type="Proteomes" id="UP001287356">
    <property type="component" value="Unassembled WGS sequence"/>
</dbReference>
<dbReference type="AlphaFoldDB" id="A0AAE0JZ32"/>
<evidence type="ECO:0000259" key="1">
    <source>
        <dbReference type="Pfam" id="PF20516"/>
    </source>
</evidence>
<comment type="caution">
    <text evidence="2">The sequence shown here is derived from an EMBL/GenBank/DDBJ whole genome shotgun (WGS) entry which is preliminary data.</text>
</comment>
<dbReference type="EMBL" id="JAULSN010000007">
    <property type="protein sequence ID" value="KAK3366697.1"/>
    <property type="molecule type" value="Genomic_DNA"/>
</dbReference>
<sequence>MSRLPRAAHRCMQCICRNSRQYHDRMGDEDEPGWNDLVHCRVLEEALEGCSGVGFRTVTASPTAGLAELLADMTSEDVDITHCALSDLAPTPLDCD</sequence>
<name>A0AAE0JZ32_9PEZI</name>
<dbReference type="InterPro" id="IPR046797">
    <property type="entry name" value="PDDEXK_12"/>
</dbReference>
<gene>
    <name evidence="2" type="ORF">B0T24DRAFT_681897</name>
</gene>
<dbReference type="Pfam" id="PF20516">
    <property type="entry name" value="PDDEXK_12"/>
    <property type="match status" value="1"/>
</dbReference>
<protein>
    <recommendedName>
        <fullName evidence="1">PD-(D/E)XK nuclease-like domain-containing protein</fullName>
    </recommendedName>
</protein>
<accession>A0AAE0JZ32</accession>
<reference evidence="2" key="1">
    <citation type="journal article" date="2023" name="Mol. Phylogenet. Evol.">
        <title>Genome-scale phylogeny and comparative genomics of the fungal order Sordariales.</title>
        <authorList>
            <person name="Hensen N."/>
            <person name="Bonometti L."/>
            <person name="Westerberg I."/>
            <person name="Brannstrom I.O."/>
            <person name="Guillou S."/>
            <person name="Cros-Aarteil S."/>
            <person name="Calhoun S."/>
            <person name="Haridas S."/>
            <person name="Kuo A."/>
            <person name="Mondo S."/>
            <person name="Pangilinan J."/>
            <person name="Riley R."/>
            <person name="LaButti K."/>
            <person name="Andreopoulos B."/>
            <person name="Lipzen A."/>
            <person name="Chen C."/>
            <person name="Yan M."/>
            <person name="Daum C."/>
            <person name="Ng V."/>
            <person name="Clum A."/>
            <person name="Steindorff A."/>
            <person name="Ohm R.A."/>
            <person name="Martin F."/>
            <person name="Silar P."/>
            <person name="Natvig D.O."/>
            <person name="Lalanne C."/>
            <person name="Gautier V."/>
            <person name="Ament-Velasquez S.L."/>
            <person name="Kruys A."/>
            <person name="Hutchinson M.I."/>
            <person name="Powell A.J."/>
            <person name="Barry K."/>
            <person name="Miller A.N."/>
            <person name="Grigoriev I.V."/>
            <person name="Debuchy R."/>
            <person name="Gladieux P."/>
            <person name="Hiltunen Thoren M."/>
            <person name="Johannesson H."/>
        </authorList>
    </citation>
    <scope>NUCLEOTIDE SEQUENCE</scope>
    <source>
        <strain evidence="2">CBS 958.72</strain>
    </source>
</reference>
<evidence type="ECO:0000313" key="2">
    <source>
        <dbReference type="EMBL" id="KAK3366697.1"/>
    </source>
</evidence>
<proteinExistence type="predicted"/>
<keyword evidence="3" id="KW-1185">Reference proteome</keyword>